<keyword evidence="2" id="KW-0732">Signal</keyword>
<sequence length="157" mass="18183">MKTVFSSILFLVILPSISGRTEQYEITASQQIMEDRVDPNVQYHSKLAPMIWFHKEFPDFEMPDLKHGKLIKKIKAFVAKKFKPEFIAEIKEEHDISVYIHALFDSVKARVEEKHPGFPFAGFLIFEKHHGLLEIVISLLYIIFLILLSILGLVIES</sequence>
<keyword evidence="1" id="KW-1133">Transmembrane helix</keyword>
<dbReference type="AlphaFoldDB" id="F0WI15"/>
<organism evidence="3">
    <name type="scientific">Albugo laibachii Nc14</name>
    <dbReference type="NCBI Taxonomy" id="890382"/>
    <lineage>
        <taxon>Eukaryota</taxon>
        <taxon>Sar</taxon>
        <taxon>Stramenopiles</taxon>
        <taxon>Oomycota</taxon>
        <taxon>Peronosporomycetes</taxon>
        <taxon>Albuginales</taxon>
        <taxon>Albuginaceae</taxon>
        <taxon>Albugo</taxon>
    </lineage>
</organism>
<evidence type="ECO:0000313" key="3">
    <source>
        <dbReference type="EMBL" id="CCA20892.1"/>
    </source>
</evidence>
<protein>
    <submittedName>
        <fullName evidence="3">AlNc14C106G6222 protein</fullName>
    </submittedName>
</protein>
<keyword evidence="1" id="KW-0812">Transmembrane</keyword>
<proteinExistence type="predicted"/>
<feature type="transmembrane region" description="Helical" evidence="1">
    <location>
        <begin position="135"/>
        <end position="155"/>
    </location>
</feature>
<feature type="chain" id="PRO_5003263449" evidence="2">
    <location>
        <begin position="20"/>
        <end position="157"/>
    </location>
</feature>
<reference evidence="3" key="1">
    <citation type="journal article" date="2011" name="PLoS Biol.">
        <title>Gene gain and loss during evolution of obligate parasitism in the white rust pathogen of Arabidopsis thaliana.</title>
        <authorList>
            <person name="Kemen E."/>
            <person name="Gardiner A."/>
            <person name="Schultz-Larsen T."/>
            <person name="Kemen A.C."/>
            <person name="Balmuth A.L."/>
            <person name="Robert-Seilaniantz A."/>
            <person name="Bailey K."/>
            <person name="Holub E."/>
            <person name="Studholme D.J."/>
            <person name="Maclean D."/>
            <person name="Jones J.D."/>
        </authorList>
    </citation>
    <scope>NUCLEOTIDE SEQUENCE</scope>
</reference>
<dbReference type="HOGENOM" id="CLU_1681133_0_0_1"/>
<feature type="signal peptide" evidence="2">
    <location>
        <begin position="1"/>
        <end position="19"/>
    </location>
</feature>
<accession>F0WI15</accession>
<gene>
    <name evidence="3" type="primary">AlNc14C106G6222</name>
    <name evidence="3" type="ORF">ALNC14_070350</name>
</gene>
<keyword evidence="1" id="KW-0472">Membrane</keyword>
<evidence type="ECO:0000256" key="2">
    <source>
        <dbReference type="SAM" id="SignalP"/>
    </source>
</evidence>
<evidence type="ECO:0000256" key="1">
    <source>
        <dbReference type="SAM" id="Phobius"/>
    </source>
</evidence>
<reference evidence="3" key="2">
    <citation type="submission" date="2011-02" db="EMBL/GenBank/DDBJ databases">
        <authorList>
            <person name="MacLean D."/>
        </authorList>
    </citation>
    <scope>NUCLEOTIDE SEQUENCE</scope>
</reference>
<name>F0WI15_9STRA</name>
<dbReference type="EMBL" id="FR824151">
    <property type="protein sequence ID" value="CCA20892.1"/>
    <property type="molecule type" value="Genomic_DNA"/>
</dbReference>